<keyword evidence="3" id="KW-1185">Reference proteome</keyword>
<gene>
    <name evidence="2" type="ORF">QI30_02625</name>
</gene>
<dbReference type="AlphaFoldDB" id="A0A433RXQ8"/>
<dbReference type="InterPro" id="IPR042070">
    <property type="entry name" value="PucR_C-HTH_sf"/>
</dbReference>
<accession>A0A433RXQ8</accession>
<dbReference type="Proteomes" id="UP000288623">
    <property type="component" value="Unassembled WGS sequence"/>
</dbReference>
<name>A0A433RXQ8_9BACL</name>
<evidence type="ECO:0000313" key="2">
    <source>
        <dbReference type="EMBL" id="RUS58061.1"/>
    </source>
</evidence>
<feature type="domain" description="PucR C-terminal helix-turn-helix" evidence="1">
    <location>
        <begin position="72"/>
        <end position="128"/>
    </location>
</feature>
<dbReference type="PANTHER" id="PTHR33744:SF1">
    <property type="entry name" value="DNA-BINDING TRANSCRIPTIONAL ACTIVATOR ADER"/>
    <property type="match status" value="1"/>
</dbReference>
<reference evidence="2 3" key="1">
    <citation type="submission" date="2014-11" db="EMBL/GenBank/DDBJ databases">
        <title>Genome sequence and analysis of novel Kurthia sp.</title>
        <authorList>
            <person name="Lawson J.N."/>
            <person name="Gonzalez J.E."/>
            <person name="Rinauldi L."/>
            <person name="Xuan Z."/>
            <person name="Firman A."/>
            <person name="Shaddox L."/>
            <person name="Trudeau A."/>
            <person name="Shah S."/>
            <person name="Reiman D."/>
        </authorList>
    </citation>
    <scope>NUCLEOTIDE SEQUENCE [LARGE SCALE GENOMIC DNA]</scope>
    <source>
        <strain evidence="2 3">3B1D</strain>
    </source>
</reference>
<dbReference type="InterPro" id="IPR051448">
    <property type="entry name" value="CdaR-like_regulators"/>
</dbReference>
<proteinExistence type="predicted"/>
<dbReference type="EMBL" id="JTFC01000008">
    <property type="protein sequence ID" value="RUS58061.1"/>
    <property type="molecule type" value="Genomic_DNA"/>
</dbReference>
<evidence type="ECO:0000259" key="1">
    <source>
        <dbReference type="Pfam" id="PF13556"/>
    </source>
</evidence>
<protein>
    <recommendedName>
        <fullName evidence="1">PucR C-terminal helix-turn-helix domain-containing protein</fullName>
    </recommendedName>
</protein>
<dbReference type="Gene3D" id="1.10.10.2840">
    <property type="entry name" value="PucR C-terminal helix-turn-helix domain"/>
    <property type="match status" value="1"/>
</dbReference>
<organism evidence="2 3">
    <name type="scientific">Candidatus Kurthia intestinigallinarum</name>
    <dbReference type="NCBI Taxonomy" id="1562256"/>
    <lineage>
        <taxon>Bacteria</taxon>
        <taxon>Bacillati</taxon>
        <taxon>Bacillota</taxon>
        <taxon>Bacilli</taxon>
        <taxon>Bacillales</taxon>
        <taxon>Caryophanaceae</taxon>
        <taxon>Kurthia</taxon>
    </lineage>
</organism>
<dbReference type="Pfam" id="PF13556">
    <property type="entry name" value="HTH_30"/>
    <property type="match status" value="1"/>
</dbReference>
<evidence type="ECO:0000313" key="3">
    <source>
        <dbReference type="Proteomes" id="UP000288623"/>
    </source>
</evidence>
<comment type="caution">
    <text evidence="2">The sequence shown here is derived from an EMBL/GenBank/DDBJ whole genome shotgun (WGS) entry which is preliminary data.</text>
</comment>
<sequence length="133" mass="15772">MRLCVTFFIKTYEEAENTLHYMQMRKQIGVLYYEKLGVNQLFMKQDPEAITQFLTQTLAPLQTPRAQASELEETLRSYIYHSRSITKTAAALHIHQNTLYHRLTKIEELVQMNLNDWNDYLALSLAFHLQQFE</sequence>
<dbReference type="InterPro" id="IPR025736">
    <property type="entry name" value="PucR_C-HTH_dom"/>
</dbReference>
<dbReference type="PANTHER" id="PTHR33744">
    <property type="entry name" value="CARBOHYDRATE DIACID REGULATOR"/>
    <property type="match status" value="1"/>
</dbReference>